<accession>A0A2R5EHI3</accession>
<feature type="chain" id="PRO_5015336018" evidence="6">
    <location>
        <begin position="21"/>
        <end position="542"/>
    </location>
</feature>
<dbReference type="RefSeq" id="WP_108991392.1">
    <property type="nucleotide sequence ID" value="NZ_BDQX01000036.1"/>
</dbReference>
<comment type="subcellular location">
    <subcellularLocation>
        <location evidence="1">Cell envelope</location>
    </subcellularLocation>
</comment>
<proteinExistence type="inferred from homology"/>
<keyword evidence="8" id="KW-1185">Reference proteome</keyword>
<keyword evidence="3" id="KW-0813">Transport</keyword>
<sequence length="542" mass="61350">MRKTSIVSLGLMVIMGTLLAACTGNNNNPKTEASPNAASTPTTQSSAETSGKKFKGEIVISLSKDSEPATEAAFKKLAEEYKKVQPDVKLLWEPGGGGDNYRTWIGTQLTGQNPRPDIVSGNFQPTYDKYVNFDKYRNRENSYTGNKWDEDLNFDFHLSSNAKNERIMLPTQAAHVLWFYNKEIFDKLNITPPTNWDELVAISEKIAQAGYIPVATNYTNMLPQVIHEIYFDQYHKDWNNFAKAVPGDYNYDDDKDGSFNYDPNDPFIDTKYNYNHARFLKSLKEGDITFDNPGHVEMIRNLSKVFPKYSQQDLFVAEGGADYTLWLQQKAAIIIDTLGRLVNVNTDMAKLNDPERLEQLKIEDGSGLKPFEWGTFENPPMTGEYVQGQVRSVESSSGEYISIIDKNQEQTEMVLDFTMFWLSKAGYQKWIDGMTESGSYAIGGPVMINGVQLPPQIDEMFGDIQIMGNAEVEINKVMLVGRVNDLKATGRDLFKQALEGKITPEEYVQKFQKLWIDNLDQIMEKAGLTQENIEYPERQPGA</sequence>
<feature type="compositionally biased region" description="Polar residues" evidence="5">
    <location>
        <begin position="26"/>
        <end position="49"/>
    </location>
</feature>
<dbReference type="AlphaFoldDB" id="A0A2R5EHI3"/>
<name>A0A2R5EHI3_9BACL</name>
<reference evidence="7 8" key="1">
    <citation type="submission" date="2017-08" db="EMBL/GenBank/DDBJ databases">
        <title>Substantial Increase in Enzyme Production by Combined Drug-Resistance Mutations in Paenibacillus agaridevorans.</title>
        <authorList>
            <person name="Tanaka Y."/>
            <person name="Funane K."/>
            <person name="Hosaka T."/>
            <person name="Shiwa Y."/>
            <person name="Fujita N."/>
            <person name="Miyazaki T."/>
            <person name="Yoshikawa H."/>
            <person name="Murakami K."/>
            <person name="Kasahara K."/>
            <person name="Inaoka T."/>
            <person name="Hiraga Y."/>
            <person name="Ochi K."/>
        </authorList>
    </citation>
    <scope>NUCLEOTIDE SEQUENCE [LARGE SCALE GENOMIC DNA]</scope>
    <source>
        <strain evidence="7 8">T-3040</strain>
    </source>
</reference>
<evidence type="ECO:0000256" key="2">
    <source>
        <dbReference type="ARBA" id="ARBA00008520"/>
    </source>
</evidence>
<dbReference type="Pfam" id="PF01547">
    <property type="entry name" value="SBP_bac_1"/>
    <property type="match status" value="1"/>
</dbReference>
<evidence type="ECO:0000256" key="3">
    <source>
        <dbReference type="ARBA" id="ARBA00022448"/>
    </source>
</evidence>
<evidence type="ECO:0000313" key="7">
    <source>
        <dbReference type="EMBL" id="GBG05967.1"/>
    </source>
</evidence>
<gene>
    <name evidence="7" type="ORF">PAT3040_00455</name>
</gene>
<dbReference type="PANTHER" id="PTHR43649">
    <property type="entry name" value="ARABINOSE-BINDING PROTEIN-RELATED"/>
    <property type="match status" value="1"/>
</dbReference>
<protein>
    <submittedName>
        <fullName evidence="7">Carbohydrate ABC transporter substrate-binding protein</fullName>
    </submittedName>
</protein>
<comment type="similarity">
    <text evidence="2">Belongs to the bacterial solute-binding protein 1 family.</text>
</comment>
<keyword evidence="4 6" id="KW-0732">Signal</keyword>
<dbReference type="PROSITE" id="PS51257">
    <property type="entry name" value="PROKAR_LIPOPROTEIN"/>
    <property type="match status" value="1"/>
</dbReference>
<evidence type="ECO:0000256" key="4">
    <source>
        <dbReference type="ARBA" id="ARBA00022729"/>
    </source>
</evidence>
<evidence type="ECO:0000256" key="5">
    <source>
        <dbReference type="SAM" id="MobiDB-lite"/>
    </source>
</evidence>
<dbReference type="Gene3D" id="3.40.190.10">
    <property type="entry name" value="Periplasmic binding protein-like II"/>
    <property type="match status" value="4"/>
</dbReference>
<dbReference type="EMBL" id="BDQX01000036">
    <property type="protein sequence ID" value="GBG05967.1"/>
    <property type="molecule type" value="Genomic_DNA"/>
</dbReference>
<dbReference type="Proteomes" id="UP000245202">
    <property type="component" value="Unassembled WGS sequence"/>
</dbReference>
<evidence type="ECO:0000256" key="6">
    <source>
        <dbReference type="SAM" id="SignalP"/>
    </source>
</evidence>
<organism evidence="7 8">
    <name type="scientific">Paenibacillus agaridevorans</name>
    <dbReference type="NCBI Taxonomy" id="171404"/>
    <lineage>
        <taxon>Bacteria</taxon>
        <taxon>Bacillati</taxon>
        <taxon>Bacillota</taxon>
        <taxon>Bacilli</taxon>
        <taxon>Bacillales</taxon>
        <taxon>Paenibacillaceae</taxon>
        <taxon>Paenibacillus</taxon>
    </lineage>
</organism>
<feature type="signal peptide" evidence="6">
    <location>
        <begin position="1"/>
        <end position="20"/>
    </location>
</feature>
<comment type="caution">
    <text evidence="7">The sequence shown here is derived from an EMBL/GenBank/DDBJ whole genome shotgun (WGS) entry which is preliminary data.</text>
</comment>
<dbReference type="PANTHER" id="PTHR43649:SF31">
    <property type="entry name" value="SN-GLYCEROL-3-PHOSPHATE-BINDING PERIPLASMIC PROTEIN UGPB"/>
    <property type="match status" value="1"/>
</dbReference>
<evidence type="ECO:0000256" key="1">
    <source>
        <dbReference type="ARBA" id="ARBA00004196"/>
    </source>
</evidence>
<dbReference type="InterPro" id="IPR006059">
    <property type="entry name" value="SBP"/>
</dbReference>
<dbReference type="InterPro" id="IPR050490">
    <property type="entry name" value="Bact_solute-bd_prot1"/>
</dbReference>
<dbReference type="SUPFAM" id="SSF53850">
    <property type="entry name" value="Periplasmic binding protein-like II"/>
    <property type="match status" value="1"/>
</dbReference>
<evidence type="ECO:0000313" key="8">
    <source>
        <dbReference type="Proteomes" id="UP000245202"/>
    </source>
</evidence>
<dbReference type="GO" id="GO:0030313">
    <property type="term" value="C:cell envelope"/>
    <property type="evidence" value="ECO:0007669"/>
    <property type="project" value="UniProtKB-SubCell"/>
</dbReference>
<feature type="region of interest" description="Disordered" evidence="5">
    <location>
        <begin position="26"/>
        <end position="51"/>
    </location>
</feature>